<name>A0ABN8ZLB3_RANTA</name>
<gene>
    <name evidence="1" type="ORF">MRATA1EN1_LOCUS23684</name>
</gene>
<sequence length="119" mass="12632">MDKRLPSLSCILTGALPSGGYRKGAHVCCKMGSGFALCSSAGRGPTVLIFKQWPHQERWAGSSGAPRADAYCGFAEQDGPGRVSRGHPPVDVMITHYQRELASTVCQPPKVKPKPPALG</sequence>
<dbReference type="Proteomes" id="UP001176941">
    <property type="component" value="Chromosome 4"/>
</dbReference>
<protein>
    <submittedName>
        <fullName evidence="1">Uncharacterized protein</fullName>
    </submittedName>
</protein>
<keyword evidence="2" id="KW-1185">Reference proteome</keyword>
<evidence type="ECO:0000313" key="2">
    <source>
        <dbReference type="Proteomes" id="UP001176941"/>
    </source>
</evidence>
<organism evidence="1 2">
    <name type="scientific">Rangifer tarandus platyrhynchus</name>
    <name type="common">Svalbard reindeer</name>
    <dbReference type="NCBI Taxonomy" id="3082113"/>
    <lineage>
        <taxon>Eukaryota</taxon>
        <taxon>Metazoa</taxon>
        <taxon>Chordata</taxon>
        <taxon>Craniata</taxon>
        <taxon>Vertebrata</taxon>
        <taxon>Euteleostomi</taxon>
        <taxon>Mammalia</taxon>
        <taxon>Eutheria</taxon>
        <taxon>Laurasiatheria</taxon>
        <taxon>Artiodactyla</taxon>
        <taxon>Ruminantia</taxon>
        <taxon>Pecora</taxon>
        <taxon>Cervidae</taxon>
        <taxon>Odocoileinae</taxon>
        <taxon>Rangifer</taxon>
    </lineage>
</organism>
<reference evidence="1" key="1">
    <citation type="submission" date="2023-04" db="EMBL/GenBank/DDBJ databases">
        <authorList>
            <consortium name="ELIXIR-Norway"/>
        </authorList>
    </citation>
    <scope>NUCLEOTIDE SEQUENCE [LARGE SCALE GENOMIC DNA]</scope>
</reference>
<evidence type="ECO:0000313" key="1">
    <source>
        <dbReference type="EMBL" id="CAI9174722.1"/>
    </source>
</evidence>
<proteinExistence type="predicted"/>
<dbReference type="EMBL" id="OX459940">
    <property type="protein sequence ID" value="CAI9174722.1"/>
    <property type="molecule type" value="Genomic_DNA"/>
</dbReference>
<accession>A0ABN8ZLB3</accession>